<feature type="transmembrane region" description="Helical" evidence="1">
    <location>
        <begin position="36"/>
        <end position="54"/>
    </location>
</feature>
<keyword evidence="1" id="KW-0472">Membrane</keyword>
<dbReference type="InterPro" id="IPR007404">
    <property type="entry name" value="YdjM-like"/>
</dbReference>
<feature type="transmembrane region" description="Helical" evidence="1">
    <location>
        <begin position="175"/>
        <end position="195"/>
    </location>
</feature>
<organism evidence="2 3">
    <name type="scientific">Massilia varians</name>
    <dbReference type="NCBI Taxonomy" id="457921"/>
    <lineage>
        <taxon>Bacteria</taxon>
        <taxon>Pseudomonadati</taxon>
        <taxon>Pseudomonadota</taxon>
        <taxon>Betaproteobacteria</taxon>
        <taxon>Burkholderiales</taxon>
        <taxon>Oxalobacteraceae</taxon>
        <taxon>Telluria group</taxon>
        <taxon>Massilia</taxon>
    </lineage>
</organism>
<dbReference type="InterPro" id="IPR053170">
    <property type="entry name" value="Transcription_regulator"/>
</dbReference>
<proteinExistence type="predicted"/>
<dbReference type="EMBL" id="AP026966">
    <property type="protein sequence ID" value="BDT59849.1"/>
    <property type="molecule type" value="Genomic_DNA"/>
</dbReference>
<evidence type="ECO:0000313" key="3">
    <source>
        <dbReference type="Proteomes" id="UP001163336"/>
    </source>
</evidence>
<reference evidence="2" key="1">
    <citation type="submission" date="2022-11" db="EMBL/GenBank/DDBJ databases">
        <title>Isolation and characterization of PLA-degrading bacterium Massilia sp. from Antarctic soil.</title>
        <authorList>
            <person name="Sato K."/>
            <person name="Gomez-Fuentes C."/>
            <person name="Ahmad S.A."/>
            <person name="Zulkharnain A."/>
        </authorList>
    </citation>
    <scope>NUCLEOTIDE SEQUENCE</scope>
    <source>
        <strain evidence="2">N-3</strain>
    </source>
</reference>
<accession>A0ABN6TFN3</accession>
<evidence type="ECO:0008006" key="4">
    <source>
        <dbReference type="Google" id="ProtNLM"/>
    </source>
</evidence>
<keyword evidence="3" id="KW-1185">Reference proteome</keyword>
<feature type="transmembrane region" description="Helical" evidence="1">
    <location>
        <begin position="105"/>
        <end position="124"/>
    </location>
</feature>
<gene>
    <name evidence="2" type="ORF">MasN3_33430</name>
</gene>
<keyword evidence="1" id="KW-1133">Transmembrane helix</keyword>
<dbReference type="PANTHER" id="PTHR40031">
    <property type="entry name" value="HYPOTHETICAL MEMBRANE SPANNING PROTEIN"/>
    <property type="match status" value="1"/>
</dbReference>
<keyword evidence="1" id="KW-0812">Transmembrane</keyword>
<evidence type="ECO:0000256" key="1">
    <source>
        <dbReference type="SAM" id="Phobius"/>
    </source>
</evidence>
<feature type="transmembrane region" description="Helical" evidence="1">
    <location>
        <begin position="74"/>
        <end position="93"/>
    </location>
</feature>
<protein>
    <recommendedName>
        <fullName evidence="4">Metal-dependent hydrolase</fullName>
    </recommendedName>
</protein>
<feature type="transmembrane region" description="Helical" evidence="1">
    <location>
        <begin position="215"/>
        <end position="238"/>
    </location>
</feature>
<feature type="transmembrane region" description="Helical" evidence="1">
    <location>
        <begin position="144"/>
        <end position="166"/>
    </location>
</feature>
<sequence>MDNMTHSLVGLALGELVERALPASSDPARGRTRRRALLLTGLLSSNFPDLDLVLTPLLPAPLGYLIHHRGHTHTLLYALPQVLLLLALTWLLWPAARRLLREDRSARHAVLATALLGMLLHLSFDALNVYGIHSFHPVDSRWLYGDLVFIVEPVFWTALGVALALLSRRAPLRRLGLLFFAAMPVLFTWMGFLQWGPLAGLGVVALLVASANFKLGARAGLVAALLACVGFVGIQAVAGQLARGQIRSALQEAAPDSQERDIALSAFPANPVCWSFATVSEGPAAGSYGVRVGVLSLAPGLSPVWTCPQRFGGVPDSASEADGKPVARAAQGRDAEPAAGAMPAATAALAWKFSETGSLAAFRALQRTNCHFDAWLRFARVPSLVEGKATDIRFGPPDQPNFSTLPYAARAADPCPSPLAQWGYPRADLLGWKEQGAR</sequence>
<dbReference type="PANTHER" id="PTHR40031:SF1">
    <property type="entry name" value="MEMBRANE-BOUND METAL-DEPENDENT HYDROLASE"/>
    <property type="match status" value="1"/>
</dbReference>
<evidence type="ECO:0000313" key="2">
    <source>
        <dbReference type="EMBL" id="BDT59849.1"/>
    </source>
</evidence>
<dbReference type="Proteomes" id="UP001163336">
    <property type="component" value="Chromosome"/>
</dbReference>
<dbReference type="Pfam" id="PF04307">
    <property type="entry name" value="YdjM"/>
    <property type="match status" value="1"/>
</dbReference>
<name>A0ABN6TFN3_9BURK</name>